<proteinExistence type="predicted"/>
<dbReference type="GO" id="GO:0016740">
    <property type="term" value="F:transferase activity"/>
    <property type="evidence" value="ECO:0007669"/>
    <property type="project" value="InterPro"/>
</dbReference>
<dbReference type="EMBL" id="FOAZ01000016">
    <property type="protein sequence ID" value="SEL98904.1"/>
    <property type="molecule type" value="Genomic_DNA"/>
</dbReference>
<feature type="chain" id="PRO_5010274728" evidence="1">
    <location>
        <begin position="44"/>
        <end position="270"/>
    </location>
</feature>
<sequence>MSHASHGRHAEPRTSVLNRTRAAALLGAAAAAASLLAPASAQASTAGTSGASGTSATTLVVTHMATPHFPVPVRIGNAHQVITVQAHGSYAVVTAWQLNPVGWQRVFSTTAARIGAHGLANGATRRQGTYTTPTGTYTITRGFGNGPAPRGTRMPYHRVTSADWWVEDPQSPYYNTLRAVRPGTNPGFPLTEAGDRGSEHLANYPIPYHNALVIDFNMHPAVPGRGAGIFLHDLNASAGPTAGCVAVPASVLTHILQWINPAAHPVIAIG</sequence>
<protein>
    <submittedName>
        <fullName evidence="3">L,D-peptidoglycan transpeptidase YkuD, ErfK/YbiS/YcfS/YnhG family</fullName>
    </submittedName>
</protein>
<gene>
    <name evidence="3" type="ORF">SAMN05414137_11690</name>
</gene>
<dbReference type="PANTHER" id="PTHR38589:SF1">
    <property type="entry name" value="BLR0621 PROTEIN"/>
    <property type="match status" value="1"/>
</dbReference>
<keyword evidence="4" id="KW-1185">Reference proteome</keyword>
<dbReference type="STRING" id="235985.SAMN05414137_11690"/>
<feature type="domain" description="L,D-TPase catalytic" evidence="2">
    <location>
        <begin position="116"/>
        <end position="266"/>
    </location>
</feature>
<reference evidence="4" key="1">
    <citation type="submission" date="2016-10" db="EMBL/GenBank/DDBJ databases">
        <authorList>
            <person name="Varghese N."/>
        </authorList>
    </citation>
    <scope>NUCLEOTIDE SEQUENCE [LARGE SCALE GENOMIC DNA]</scope>
    <source>
        <strain evidence="4">DSM 45096 / BCRC 16803 / CGMCC 4.1857 / CIP 109030 / JCM 12277 / KCTC 19219 / NBRC 100920 / 33214</strain>
    </source>
</reference>
<evidence type="ECO:0000256" key="1">
    <source>
        <dbReference type="SAM" id="SignalP"/>
    </source>
</evidence>
<dbReference type="eggNOG" id="COG3786">
    <property type="taxonomic scope" value="Bacteria"/>
</dbReference>
<dbReference type="RefSeq" id="WP_042451528.1">
    <property type="nucleotide sequence ID" value="NZ_BBPN01000022.1"/>
</dbReference>
<dbReference type="AlphaFoldDB" id="A0A1H7UQ45"/>
<evidence type="ECO:0000313" key="4">
    <source>
        <dbReference type="Proteomes" id="UP000183015"/>
    </source>
</evidence>
<accession>A0A1H7UQ45</accession>
<dbReference type="InterPro" id="IPR005490">
    <property type="entry name" value="LD_TPept_cat_dom"/>
</dbReference>
<dbReference type="PANTHER" id="PTHR38589">
    <property type="entry name" value="BLR0621 PROTEIN"/>
    <property type="match status" value="1"/>
</dbReference>
<dbReference type="Pfam" id="PF03734">
    <property type="entry name" value="YkuD"/>
    <property type="match status" value="1"/>
</dbReference>
<evidence type="ECO:0000313" key="3">
    <source>
        <dbReference type="EMBL" id="SEL98904.1"/>
    </source>
</evidence>
<organism evidence="3 4">
    <name type="scientific">Streptacidiphilus jiangxiensis</name>
    <dbReference type="NCBI Taxonomy" id="235985"/>
    <lineage>
        <taxon>Bacteria</taxon>
        <taxon>Bacillati</taxon>
        <taxon>Actinomycetota</taxon>
        <taxon>Actinomycetes</taxon>
        <taxon>Kitasatosporales</taxon>
        <taxon>Streptomycetaceae</taxon>
        <taxon>Streptacidiphilus</taxon>
    </lineage>
</organism>
<evidence type="ECO:0000259" key="2">
    <source>
        <dbReference type="Pfam" id="PF03734"/>
    </source>
</evidence>
<feature type="signal peptide" evidence="1">
    <location>
        <begin position="1"/>
        <end position="43"/>
    </location>
</feature>
<name>A0A1H7UQ45_STRJI</name>
<keyword evidence="1" id="KW-0732">Signal</keyword>
<dbReference type="Proteomes" id="UP000183015">
    <property type="component" value="Unassembled WGS sequence"/>
</dbReference>